<feature type="region of interest" description="Disordered" evidence="1">
    <location>
        <begin position="436"/>
        <end position="466"/>
    </location>
</feature>
<evidence type="ECO:0000313" key="2">
    <source>
        <dbReference type="EMBL" id="ODV85195.1"/>
    </source>
</evidence>
<dbReference type="OrthoDB" id="8625101at2759"/>
<sequence length="466" mass="53276">MTKSEAIAPHPCHVKFRETYTESATPPHLIVNKGNGKQRRRSSLSQLTTIEDIVSQMSNMGDDIDESDDAGYQLAVFQKTKCFKCSRRFEIIEQSVSHDSGSTRTRRRSSSSSILYSDLLLRSNTNGKVEVPFDLMISASPSFGGSKKINIPFVANFMNEVNSDNDSNINRNLTKSPYFADINLNDYFISKDPKREPTGYKRKFPGYEIPRKGQLQLVINNNENTTTSIIIIPYNLKGLSKNCKKIIKVRNSKIITYKSDNESSEPQQIQIKRVTNEIEFKALNYSNKRFYLFDTIKLLFTPSSQKSNLMLPLSASVPNTEGFHFNPKFPIYPSDCKSHQETIDSDEFPVDLKHYVYKCRYCDYFGDDQCNTSEDYADAIVDDDDETPKTNTLINSRSYSNDTPPKLDATEQDTCPKNCCDVDSNNYKVKLCNPPKMKEATRRRSKDGQRNTQEKKDFMYATFQLS</sequence>
<evidence type="ECO:0000256" key="1">
    <source>
        <dbReference type="SAM" id="MobiDB-lite"/>
    </source>
</evidence>
<dbReference type="Proteomes" id="UP000094801">
    <property type="component" value="Unassembled WGS sequence"/>
</dbReference>
<gene>
    <name evidence="2" type="ORF">CANARDRAFT_7844</name>
</gene>
<dbReference type="STRING" id="983967.A0A1E4T0A0"/>
<feature type="compositionally biased region" description="Polar residues" evidence="1">
    <location>
        <begin position="389"/>
        <end position="403"/>
    </location>
</feature>
<protein>
    <recommendedName>
        <fullName evidence="4">DUF4210 domain-containing protein</fullName>
    </recommendedName>
</protein>
<keyword evidence="3" id="KW-1185">Reference proteome</keyword>
<evidence type="ECO:0008006" key="4">
    <source>
        <dbReference type="Google" id="ProtNLM"/>
    </source>
</evidence>
<evidence type="ECO:0000313" key="3">
    <source>
        <dbReference type="Proteomes" id="UP000094801"/>
    </source>
</evidence>
<feature type="region of interest" description="Disordered" evidence="1">
    <location>
        <begin position="383"/>
        <end position="409"/>
    </location>
</feature>
<name>A0A1E4T0A0_9ASCO</name>
<proteinExistence type="predicted"/>
<accession>A0A1E4T0A0</accession>
<dbReference type="AlphaFoldDB" id="A0A1E4T0A0"/>
<reference evidence="3" key="1">
    <citation type="submission" date="2016-04" db="EMBL/GenBank/DDBJ databases">
        <title>Comparative genomics of biotechnologically important yeasts.</title>
        <authorList>
            <consortium name="DOE Joint Genome Institute"/>
            <person name="Riley R."/>
            <person name="Haridas S."/>
            <person name="Wolfe K.H."/>
            <person name="Lopes M.R."/>
            <person name="Hittinger C.T."/>
            <person name="Goker M."/>
            <person name="Salamov A."/>
            <person name="Wisecaver J."/>
            <person name="Long T.M."/>
            <person name="Aerts A.L."/>
            <person name="Barry K."/>
            <person name="Choi C."/>
            <person name="Clum A."/>
            <person name="Coughlan A.Y."/>
            <person name="Deshpande S."/>
            <person name="Douglass A.P."/>
            <person name="Hanson S.J."/>
            <person name="Klenk H.-P."/>
            <person name="Labutti K."/>
            <person name="Lapidus A."/>
            <person name="Lindquist E."/>
            <person name="Lipzen A."/>
            <person name="Meier-Kolthoff J.P."/>
            <person name="Ohm R.A."/>
            <person name="Otillar R.P."/>
            <person name="Pangilinan J."/>
            <person name="Peng Y."/>
            <person name="Rokas A."/>
            <person name="Rosa C.A."/>
            <person name="Scheuner C."/>
            <person name="Sibirny A.A."/>
            <person name="Slot J.C."/>
            <person name="Stielow J.B."/>
            <person name="Sun H."/>
            <person name="Kurtzman C.P."/>
            <person name="Blackwell M."/>
            <person name="Grigoriev I.V."/>
            <person name="Jeffries T.W."/>
        </authorList>
    </citation>
    <scope>NUCLEOTIDE SEQUENCE [LARGE SCALE GENOMIC DNA]</scope>
    <source>
        <strain evidence="3">NRRL YB-2248</strain>
    </source>
</reference>
<organism evidence="2 3">
    <name type="scientific">[Candida] arabinofermentans NRRL YB-2248</name>
    <dbReference type="NCBI Taxonomy" id="983967"/>
    <lineage>
        <taxon>Eukaryota</taxon>
        <taxon>Fungi</taxon>
        <taxon>Dikarya</taxon>
        <taxon>Ascomycota</taxon>
        <taxon>Saccharomycotina</taxon>
        <taxon>Pichiomycetes</taxon>
        <taxon>Pichiales</taxon>
        <taxon>Pichiaceae</taxon>
        <taxon>Ogataea</taxon>
        <taxon>Ogataea/Candida clade</taxon>
    </lineage>
</organism>
<dbReference type="EMBL" id="KV453853">
    <property type="protein sequence ID" value="ODV85195.1"/>
    <property type="molecule type" value="Genomic_DNA"/>
</dbReference>
<feature type="compositionally biased region" description="Basic and acidic residues" evidence="1">
    <location>
        <begin position="436"/>
        <end position="458"/>
    </location>
</feature>